<gene>
    <name evidence="2" type="ORF">SKAU_G00287390</name>
</gene>
<proteinExistence type="predicted"/>
<organism evidence="2 3">
    <name type="scientific">Synaphobranchus kaupii</name>
    <name type="common">Kaup's arrowtooth eel</name>
    <dbReference type="NCBI Taxonomy" id="118154"/>
    <lineage>
        <taxon>Eukaryota</taxon>
        <taxon>Metazoa</taxon>
        <taxon>Chordata</taxon>
        <taxon>Craniata</taxon>
        <taxon>Vertebrata</taxon>
        <taxon>Euteleostomi</taxon>
        <taxon>Actinopterygii</taxon>
        <taxon>Neopterygii</taxon>
        <taxon>Teleostei</taxon>
        <taxon>Anguilliformes</taxon>
        <taxon>Synaphobranchidae</taxon>
        <taxon>Synaphobranchus</taxon>
    </lineage>
</organism>
<name>A0A9Q1EYH9_SYNKA</name>
<dbReference type="AlphaFoldDB" id="A0A9Q1EYH9"/>
<sequence>MSTSPDGARFLARFLAETIAQSATPSCSGLSDHDRGVPKSAEVRELHPPPKQSTPHLGLTGRKALVNPLPIRSPPKQRPMIPLEMGTLPSLELEHKQHQPLHPKATQRPKPNHLNKTCPSSNARCRSRPRNNSNRFRTRCQNRYGYMSSSRHQC</sequence>
<evidence type="ECO:0000256" key="1">
    <source>
        <dbReference type="SAM" id="MobiDB-lite"/>
    </source>
</evidence>
<evidence type="ECO:0000313" key="2">
    <source>
        <dbReference type="EMBL" id="KAJ8347338.1"/>
    </source>
</evidence>
<feature type="compositionally biased region" description="Basic and acidic residues" evidence="1">
    <location>
        <begin position="31"/>
        <end position="48"/>
    </location>
</feature>
<protein>
    <submittedName>
        <fullName evidence="2">Uncharacterized protein</fullName>
    </submittedName>
</protein>
<comment type="caution">
    <text evidence="2">The sequence shown here is derived from an EMBL/GenBank/DDBJ whole genome shotgun (WGS) entry which is preliminary data.</text>
</comment>
<accession>A0A9Q1EYH9</accession>
<feature type="compositionally biased region" description="Basic residues" evidence="1">
    <location>
        <begin position="98"/>
        <end position="113"/>
    </location>
</feature>
<keyword evidence="3" id="KW-1185">Reference proteome</keyword>
<dbReference type="Proteomes" id="UP001152622">
    <property type="component" value="Chromosome 11"/>
</dbReference>
<dbReference type="EMBL" id="JAINUF010000011">
    <property type="protein sequence ID" value="KAJ8347338.1"/>
    <property type="molecule type" value="Genomic_DNA"/>
</dbReference>
<feature type="region of interest" description="Disordered" evidence="1">
    <location>
        <begin position="22"/>
        <end position="137"/>
    </location>
</feature>
<reference evidence="2" key="1">
    <citation type="journal article" date="2023" name="Science">
        <title>Genome structures resolve the early diversification of teleost fishes.</title>
        <authorList>
            <person name="Parey E."/>
            <person name="Louis A."/>
            <person name="Montfort J."/>
            <person name="Bouchez O."/>
            <person name="Roques C."/>
            <person name="Iampietro C."/>
            <person name="Lluch J."/>
            <person name="Castinel A."/>
            <person name="Donnadieu C."/>
            <person name="Desvignes T."/>
            <person name="Floi Bucao C."/>
            <person name="Jouanno E."/>
            <person name="Wen M."/>
            <person name="Mejri S."/>
            <person name="Dirks R."/>
            <person name="Jansen H."/>
            <person name="Henkel C."/>
            <person name="Chen W.J."/>
            <person name="Zahm M."/>
            <person name="Cabau C."/>
            <person name="Klopp C."/>
            <person name="Thompson A.W."/>
            <person name="Robinson-Rechavi M."/>
            <person name="Braasch I."/>
            <person name="Lecointre G."/>
            <person name="Bobe J."/>
            <person name="Postlethwait J.H."/>
            <person name="Berthelot C."/>
            <person name="Roest Crollius H."/>
            <person name="Guiguen Y."/>
        </authorList>
    </citation>
    <scope>NUCLEOTIDE SEQUENCE</scope>
    <source>
        <strain evidence="2">WJC10195</strain>
    </source>
</reference>
<evidence type="ECO:0000313" key="3">
    <source>
        <dbReference type="Proteomes" id="UP001152622"/>
    </source>
</evidence>
<feature type="compositionally biased region" description="Low complexity" evidence="1">
    <location>
        <begin position="120"/>
        <end position="135"/>
    </location>
</feature>